<feature type="non-terminal residue" evidence="1">
    <location>
        <position position="126"/>
    </location>
</feature>
<comment type="caution">
    <text evidence="1">The sequence shown here is derived from an EMBL/GenBank/DDBJ whole genome shotgun (WGS) entry which is preliminary data.</text>
</comment>
<sequence>MAGVGSGSESFWGAGGPPHPGRIEYRLMRESVVSQYRRGRLGRLDVCDAQPELLRVARNVGRETTTTCPICADAKLVHVSFAFGPRLPSSGRALIPGEIGELTRNEGEFACYVVEVCTKCCWNHLL</sequence>
<reference evidence="1" key="2">
    <citation type="journal article" date="2014" name="ISME J.">
        <title>Microbial stratification in low pH oxic and suboxic macroscopic growths along an acid mine drainage.</title>
        <authorList>
            <person name="Mendez-Garcia C."/>
            <person name="Mesa V."/>
            <person name="Sprenger R.R."/>
            <person name="Richter M."/>
            <person name="Diez M.S."/>
            <person name="Solano J."/>
            <person name="Bargiela R."/>
            <person name="Golyshina O.V."/>
            <person name="Manteca A."/>
            <person name="Ramos J.L."/>
            <person name="Gallego J.R."/>
            <person name="Llorente I."/>
            <person name="Martins Dos Santos V.A."/>
            <person name="Jensen O.N."/>
            <person name="Pelaez A.I."/>
            <person name="Sanchez J."/>
            <person name="Ferrer M."/>
        </authorList>
    </citation>
    <scope>NUCLEOTIDE SEQUENCE</scope>
</reference>
<name>T1BUZ7_9ZZZZ</name>
<dbReference type="EMBL" id="AUZZ01003150">
    <property type="protein sequence ID" value="EQD57760.1"/>
    <property type="molecule type" value="Genomic_DNA"/>
</dbReference>
<dbReference type="InterPro" id="IPR035169">
    <property type="entry name" value="DUF5318"/>
</dbReference>
<reference evidence="1" key="1">
    <citation type="submission" date="2013-08" db="EMBL/GenBank/DDBJ databases">
        <authorList>
            <person name="Mendez C."/>
            <person name="Richter M."/>
            <person name="Ferrer M."/>
            <person name="Sanchez J."/>
        </authorList>
    </citation>
    <scope>NUCLEOTIDE SEQUENCE</scope>
</reference>
<evidence type="ECO:0000313" key="1">
    <source>
        <dbReference type="EMBL" id="EQD57760.1"/>
    </source>
</evidence>
<gene>
    <name evidence="1" type="ORF">B2A_04658</name>
</gene>
<dbReference type="Pfam" id="PF17249">
    <property type="entry name" value="DUF5318"/>
    <property type="match status" value="1"/>
</dbReference>
<proteinExistence type="predicted"/>
<organism evidence="1">
    <name type="scientific">mine drainage metagenome</name>
    <dbReference type="NCBI Taxonomy" id="410659"/>
    <lineage>
        <taxon>unclassified sequences</taxon>
        <taxon>metagenomes</taxon>
        <taxon>ecological metagenomes</taxon>
    </lineage>
</organism>
<protein>
    <recommendedName>
        <fullName evidence="2">DUF5318 domain-containing protein</fullName>
    </recommendedName>
</protein>
<dbReference type="AlphaFoldDB" id="T1BUZ7"/>
<evidence type="ECO:0008006" key="2">
    <source>
        <dbReference type="Google" id="ProtNLM"/>
    </source>
</evidence>
<accession>T1BUZ7</accession>